<protein>
    <recommendedName>
        <fullName evidence="4">Mono(ADP-ribosyl)transferase</fullName>
    </recommendedName>
</protein>
<organism evidence="1 3">
    <name type="scientific">Rotaria socialis</name>
    <dbReference type="NCBI Taxonomy" id="392032"/>
    <lineage>
        <taxon>Eukaryota</taxon>
        <taxon>Metazoa</taxon>
        <taxon>Spiralia</taxon>
        <taxon>Gnathifera</taxon>
        <taxon>Rotifera</taxon>
        <taxon>Eurotatoria</taxon>
        <taxon>Bdelloidea</taxon>
        <taxon>Philodinida</taxon>
        <taxon>Philodinidae</taxon>
        <taxon>Rotaria</taxon>
    </lineage>
</organism>
<dbReference type="Gene3D" id="1.25.40.10">
    <property type="entry name" value="Tetratricopeptide repeat domain"/>
    <property type="match status" value="1"/>
</dbReference>
<comment type="caution">
    <text evidence="1">The sequence shown here is derived from an EMBL/GenBank/DDBJ whole genome shotgun (WGS) entry which is preliminary data.</text>
</comment>
<dbReference type="SUPFAM" id="SSF56399">
    <property type="entry name" value="ADP-ribosylation"/>
    <property type="match status" value="1"/>
</dbReference>
<name>A0A818M9H2_9BILA</name>
<evidence type="ECO:0008006" key="4">
    <source>
        <dbReference type="Google" id="ProtNLM"/>
    </source>
</evidence>
<evidence type="ECO:0000313" key="1">
    <source>
        <dbReference type="EMBL" id="CAF3577611.1"/>
    </source>
</evidence>
<evidence type="ECO:0000313" key="3">
    <source>
        <dbReference type="Proteomes" id="UP000663869"/>
    </source>
</evidence>
<dbReference type="AlphaFoldDB" id="A0A818M9H2"/>
<proteinExistence type="predicted"/>
<dbReference type="InterPro" id="IPR011990">
    <property type="entry name" value="TPR-like_helical_dom_sf"/>
</dbReference>
<gene>
    <name evidence="1" type="ORF">FME351_LOCUS20781</name>
    <name evidence="2" type="ORF">TSG867_LOCUS10676</name>
</gene>
<dbReference type="PROSITE" id="PS51996">
    <property type="entry name" value="TR_MART"/>
    <property type="match status" value="1"/>
</dbReference>
<reference evidence="1" key="1">
    <citation type="submission" date="2021-02" db="EMBL/GenBank/DDBJ databases">
        <authorList>
            <person name="Nowell W R."/>
        </authorList>
    </citation>
    <scope>NUCLEOTIDE SEQUENCE</scope>
</reference>
<dbReference type="Gene3D" id="3.90.176.10">
    <property type="entry name" value="Toxin ADP-ribosyltransferase, Chain A, domain 1"/>
    <property type="match status" value="1"/>
</dbReference>
<sequence>MGETCSKPKSTTVVASLVEAVPQDKTLNPSAVTNAPATTAESIFESDIRAILSTINEAISRVSADRIVRRQQFDDTTTFQVSNDSDNSSDVKPAQSATILWFQLLIDYIIRLSEGPSLPELIDLCRQQYAGNVFDMALIEEFEDQYRSDKAIWWYTKDSFVYRLLNQALRERNLRMIILFREYIRDLIEQLVENQYSGASTITVYRGQALLVSEINRVRDQTSPLIVMQSFLSTSKNREVALSFAKQMVLPATLNPVLFEITADTQLKERPFADIARHSEFENEEEILSSVGCVFKATSLAYSDNVWLIKLTLCKTDEYEPNNIYSTMNAALDSSIDLDTFDRFLYDIGIPSWSDIQCVLPPKQQQLDLNNAKSVCAYADKLFRHHDDSVAGMEVATWYLKAIDLEGKLQPVNYLNLFKMYLKVAECLENDKIYYEKAKNIVTNLTEENGPLQTARLYFKLAHHCSLYSDRDHDEALDCYLACLHIQQEALPENDLNIALTYKQIATLHNDHLSSHEISEPSFSEYLVYTSIAEFFMGKCLSIQLKTLPATHPELAKTYF</sequence>
<evidence type="ECO:0000313" key="2">
    <source>
        <dbReference type="EMBL" id="CAF4367926.1"/>
    </source>
</evidence>
<dbReference type="Proteomes" id="UP000663869">
    <property type="component" value="Unassembled WGS sequence"/>
</dbReference>
<dbReference type="Proteomes" id="UP000663862">
    <property type="component" value="Unassembled WGS sequence"/>
</dbReference>
<dbReference type="EMBL" id="CAJOBQ010000497">
    <property type="protein sequence ID" value="CAF4367926.1"/>
    <property type="molecule type" value="Genomic_DNA"/>
</dbReference>
<dbReference type="EMBL" id="CAJNYU010002677">
    <property type="protein sequence ID" value="CAF3577611.1"/>
    <property type="molecule type" value="Genomic_DNA"/>
</dbReference>
<accession>A0A818M9H2</accession>